<feature type="domain" description="Aminoacyl-transfer RNA synthetases class-II family profile" evidence="1">
    <location>
        <begin position="143"/>
        <end position="372"/>
    </location>
</feature>
<keyword evidence="3" id="KW-1185">Reference proteome</keyword>
<accession>A0ABW0LWP8</accession>
<gene>
    <name evidence="2" type="ORF">ACFPPD_10475</name>
</gene>
<dbReference type="RefSeq" id="WP_209748845.1">
    <property type="nucleotide sequence ID" value="NZ_JBHSMH010000025.1"/>
</dbReference>
<comment type="caution">
    <text evidence="2">The sequence shown here is derived from an EMBL/GenBank/DDBJ whole genome shotgun (WGS) entry which is preliminary data.</text>
</comment>
<evidence type="ECO:0000259" key="1">
    <source>
        <dbReference type="PROSITE" id="PS50862"/>
    </source>
</evidence>
<sequence length="388" mass="43450">MTIRVSYKDILTPNQAESLISKLVYSIEGIERCYLAKETEEIIVDPVDDSSLRELSETIGIMLEEERGIRTLGSRTVSEFRRQDGSGNSGGEKRLLVHDEQLEDLCPSDGSVKRDSAVELVQLLDRLFLNYADRRKAGHRKYPSMIALSTLEKCGYVRSFPQNLFLVSEFPHRYDTLRQVKGAADPTSLARPSPYALSPAVCFHCYEELAGTAFSQPTLLTASGNCFRHEAPWRVGKHRLNEFGMREIVFVGEADFVEEERSWWMKEIGSLFRELGMKGIVATANDPFYFSEDAMKSQHQKMANMKYELIVEAGDGSSYSIASFNNMSDSLCKPFSVLAPSGAPHHSGCVAFGIDRWAYALLSEYGPLSQWPAGVREIVEGKARVLAD</sequence>
<keyword evidence="2" id="KW-0436">Ligase</keyword>
<dbReference type="Proteomes" id="UP001596105">
    <property type="component" value="Unassembled WGS sequence"/>
</dbReference>
<name>A0ABW0LWP8_9BACL</name>
<dbReference type="GO" id="GO:0016874">
    <property type="term" value="F:ligase activity"/>
    <property type="evidence" value="ECO:0007669"/>
    <property type="project" value="UniProtKB-KW"/>
</dbReference>
<evidence type="ECO:0000313" key="2">
    <source>
        <dbReference type="EMBL" id="MFC5469146.1"/>
    </source>
</evidence>
<dbReference type="PROSITE" id="PS50862">
    <property type="entry name" value="AA_TRNA_LIGASE_II"/>
    <property type="match status" value="1"/>
</dbReference>
<dbReference type="SUPFAM" id="SSF55681">
    <property type="entry name" value="Class II aaRS and biotin synthetases"/>
    <property type="match status" value="1"/>
</dbReference>
<reference evidence="3" key="1">
    <citation type="journal article" date="2019" name="Int. J. Syst. Evol. Microbiol.">
        <title>The Global Catalogue of Microorganisms (GCM) 10K type strain sequencing project: providing services to taxonomists for standard genome sequencing and annotation.</title>
        <authorList>
            <consortium name="The Broad Institute Genomics Platform"/>
            <consortium name="The Broad Institute Genome Sequencing Center for Infectious Disease"/>
            <person name="Wu L."/>
            <person name="Ma J."/>
        </authorList>
    </citation>
    <scope>NUCLEOTIDE SEQUENCE [LARGE SCALE GENOMIC DNA]</scope>
    <source>
        <strain evidence="3">CCUG 57113</strain>
    </source>
</reference>
<dbReference type="Gene3D" id="3.30.930.10">
    <property type="entry name" value="Bira Bifunctional Protein, Domain 2"/>
    <property type="match status" value="1"/>
</dbReference>
<evidence type="ECO:0000313" key="3">
    <source>
        <dbReference type="Proteomes" id="UP001596105"/>
    </source>
</evidence>
<dbReference type="InterPro" id="IPR045864">
    <property type="entry name" value="aa-tRNA-synth_II/BPL/LPL"/>
</dbReference>
<dbReference type="InterPro" id="IPR006195">
    <property type="entry name" value="aa-tRNA-synth_II"/>
</dbReference>
<dbReference type="EMBL" id="JBHSMH010000025">
    <property type="protein sequence ID" value="MFC5469146.1"/>
    <property type="molecule type" value="Genomic_DNA"/>
</dbReference>
<proteinExistence type="predicted"/>
<organism evidence="2 3">
    <name type="scientific">Cohnella suwonensis</name>
    <dbReference type="NCBI Taxonomy" id="696072"/>
    <lineage>
        <taxon>Bacteria</taxon>
        <taxon>Bacillati</taxon>
        <taxon>Bacillota</taxon>
        <taxon>Bacilli</taxon>
        <taxon>Bacillales</taxon>
        <taxon>Paenibacillaceae</taxon>
        <taxon>Cohnella</taxon>
    </lineage>
</organism>
<protein>
    <submittedName>
        <fullName evidence="2">Amino acid--ACP ligase</fullName>
    </submittedName>
</protein>